<dbReference type="AlphaFoldDB" id="A0A7K3M8U6"/>
<dbReference type="GO" id="GO:0003824">
    <property type="term" value="F:catalytic activity"/>
    <property type="evidence" value="ECO:0007669"/>
    <property type="project" value="InterPro"/>
</dbReference>
<dbReference type="SUPFAM" id="SSF75304">
    <property type="entry name" value="Amidase signature (AS) enzymes"/>
    <property type="match status" value="1"/>
</dbReference>
<reference evidence="3 4" key="1">
    <citation type="submission" date="2019-11" db="EMBL/GenBank/DDBJ databases">
        <authorList>
            <person name="Li X.-J."/>
            <person name="Feng X.-M."/>
        </authorList>
    </citation>
    <scope>NUCLEOTIDE SEQUENCE [LARGE SCALE GENOMIC DNA]</scope>
    <source>
        <strain evidence="3 4">XMNu-373</strain>
    </source>
</reference>
<proteinExistence type="inferred from homology"/>
<evidence type="ECO:0000256" key="1">
    <source>
        <dbReference type="ARBA" id="ARBA00009199"/>
    </source>
</evidence>
<dbReference type="EMBL" id="WLZY01000008">
    <property type="protein sequence ID" value="NDL59620.1"/>
    <property type="molecule type" value="Genomic_DNA"/>
</dbReference>
<dbReference type="InterPro" id="IPR020556">
    <property type="entry name" value="Amidase_CS"/>
</dbReference>
<evidence type="ECO:0000313" key="3">
    <source>
        <dbReference type="EMBL" id="NDL59620.1"/>
    </source>
</evidence>
<dbReference type="InterPro" id="IPR036928">
    <property type="entry name" value="AS_sf"/>
</dbReference>
<sequence length="474" mass="50137">MPEIHELTALELAAAIRAGQTSPTEVLDVTLERAERLGPQVGAFVTLTPEFARQQAVAAEQALADQRVDTPLLGVPCPVKDLNPVAGVPIRWGSAAMGEEVAPVDDGVVMLLRDAGTLMIGKTNTPEFGLPAYTEPDIMAPARTPWDTRRSAGGSSGGAAAAVAAGIVPVAHGSDGGGSIRIPASACGLVGLKPSRGRVSPGPYQVDGPGLAVNGALTRDVRDTAVMLDILAHHWPGDLFVLPGPRTTFLDACEREPGRLRVGILTTPVIDANVTVDPACIEAAEATATLLHELGHHVERAPVPFPPERWASFEALWSVMALMAPVPPGSEELLVPLTRWLREQGRSVLGVEYAQAVGHVQQATREAAATWAAYDVIVTPTLARPPAMVGSLRDDDDPVADFAAQVAYTPWTSVWNLTGWPAVSLPLHWSVVDGVTLPIGVMLGGRLGDEETLLSLAAQLETARPWRDRRPPVW</sequence>
<comment type="caution">
    <text evidence="3">The sequence shown here is derived from an EMBL/GenBank/DDBJ whole genome shotgun (WGS) entry which is preliminary data.</text>
</comment>
<protein>
    <submittedName>
        <fullName evidence="3">Amidase</fullName>
    </submittedName>
</protein>
<dbReference type="PROSITE" id="PS00571">
    <property type="entry name" value="AMIDASES"/>
    <property type="match status" value="1"/>
</dbReference>
<dbReference type="PANTHER" id="PTHR11895:SF7">
    <property type="entry name" value="GLUTAMYL-TRNA(GLN) AMIDOTRANSFERASE SUBUNIT A, MITOCHONDRIAL"/>
    <property type="match status" value="1"/>
</dbReference>
<feature type="domain" description="Amidase" evidence="2">
    <location>
        <begin position="25"/>
        <end position="454"/>
    </location>
</feature>
<dbReference type="Pfam" id="PF01425">
    <property type="entry name" value="Amidase"/>
    <property type="match status" value="1"/>
</dbReference>
<comment type="similarity">
    <text evidence="1">Belongs to the amidase family.</text>
</comment>
<gene>
    <name evidence="3" type="ORF">F7O44_21345</name>
</gene>
<name>A0A7K3M8U6_9ACTN</name>
<organism evidence="3 4">
    <name type="scientific">Phytoactinopolyspora mesophila</name>
    <dbReference type="NCBI Taxonomy" id="2650750"/>
    <lineage>
        <taxon>Bacteria</taxon>
        <taxon>Bacillati</taxon>
        <taxon>Actinomycetota</taxon>
        <taxon>Actinomycetes</taxon>
        <taxon>Jiangellales</taxon>
        <taxon>Jiangellaceae</taxon>
        <taxon>Phytoactinopolyspora</taxon>
    </lineage>
</organism>
<dbReference type="InterPro" id="IPR023631">
    <property type="entry name" value="Amidase_dom"/>
</dbReference>
<evidence type="ECO:0000313" key="4">
    <source>
        <dbReference type="Proteomes" id="UP000460435"/>
    </source>
</evidence>
<evidence type="ECO:0000259" key="2">
    <source>
        <dbReference type="Pfam" id="PF01425"/>
    </source>
</evidence>
<dbReference type="PANTHER" id="PTHR11895">
    <property type="entry name" value="TRANSAMIDASE"/>
    <property type="match status" value="1"/>
</dbReference>
<keyword evidence="4" id="KW-1185">Reference proteome</keyword>
<accession>A0A7K3M8U6</accession>
<dbReference type="InterPro" id="IPR000120">
    <property type="entry name" value="Amidase"/>
</dbReference>
<dbReference type="Gene3D" id="3.90.1300.10">
    <property type="entry name" value="Amidase signature (AS) domain"/>
    <property type="match status" value="1"/>
</dbReference>
<dbReference type="Proteomes" id="UP000460435">
    <property type="component" value="Unassembled WGS sequence"/>
</dbReference>
<dbReference type="RefSeq" id="WP_162452323.1">
    <property type="nucleotide sequence ID" value="NZ_WLZY01000008.1"/>
</dbReference>